<sequence>MKKIITIKVHVDTDHPARQEWLEERHFIESEINEALCLIRGNYKKHSGISHSGATTFTLSVNHTIQEKNK</sequence>
<reference evidence="1 2" key="1">
    <citation type="submission" date="2019-03" db="EMBL/GenBank/DDBJ databases">
        <title>Genomic Encyclopedia of Type Strains, Phase IV (KMG-IV): sequencing the most valuable type-strain genomes for metagenomic binning, comparative biology and taxonomic classification.</title>
        <authorList>
            <person name="Goeker M."/>
        </authorList>
    </citation>
    <scope>NUCLEOTIDE SEQUENCE [LARGE SCALE GENOMIC DNA]</scope>
    <source>
        <strain evidence="1 2">DSM 23917</strain>
    </source>
</reference>
<dbReference type="EMBL" id="SLXB01000031">
    <property type="protein sequence ID" value="TCO87482.1"/>
    <property type="molecule type" value="Genomic_DNA"/>
</dbReference>
<gene>
    <name evidence="1" type="ORF">EV202_13127</name>
</gene>
<protein>
    <submittedName>
        <fullName evidence="1">Uncharacterized protein</fullName>
    </submittedName>
</protein>
<evidence type="ECO:0000313" key="1">
    <source>
        <dbReference type="EMBL" id="TCO87482.1"/>
    </source>
</evidence>
<organism evidence="1 2">
    <name type="scientific">Prevotella heparinolytica</name>
    <dbReference type="NCBI Taxonomy" id="28113"/>
    <lineage>
        <taxon>Bacteria</taxon>
        <taxon>Pseudomonadati</taxon>
        <taxon>Bacteroidota</taxon>
        <taxon>Bacteroidia</taxon>
        <taxon>Bacteroidales</taxon>
        <taxon>Bacteroidaceae</taxon>
        <taxon>Bacteroides</taxon>
    </lineage>
</organism>
<name>A0A4R2LMI8_9BACE</name>
<dbReference type="RefSeq" id="WP_131927407.1">
    <property type="nucleotide sequence ID" value="NZ_SLXB01000031.1"/>
</dbReference>
<evidence type="ECO:0000313" key="2">
    <source>
        <dbReference type="Proteomes" id="UP000295600"/>
    </source>
</evidence>
<proteinExistence type="predicted"/>
<accession>A0A4R2LMI8</accession>
<dbReference type="Proteomes" id="UP000295600">
    <property type="component" value="Unassembled WGS sequence"/>
</dbReference>
<dbReference type="AlphaFoldDB" id="A0A4R2LMI8"/>
<comment type="caution">
    <text evidence="1">The sequence shown here is derived from an EMBL/GenBank/DDBJ whole genome shotgun (WGS) entry which is preliminary data.</text>
</comment>